<organism evidence="3">
    <name type="scientific">Tolypothrix bouteillei VB521301</name>
    <dbReference type="NCBI Taxonomy" id="1479485"/>
    <lineage>
        <taxon>Bacteria</taxon>
        <taxon>Bacillati</taxon>
        <taxon>Cyanobacteriota</taxon>
        <taxon>Cyanophyceae</taxon>
        <taxon>Nostocales</taxon>
        <taxon>Tolypothrichaceae</taxon>
        <taxon>Tolypothrix</taxon>
    </lineage>
</organism>
<evidence type="ECO:0000313" key="2">
    <source>
        <dbReference type="EMBL" id="KAF3886387.1"/>
    </source>
</evidence>
<dbReference type="Proteomes" id="UP000029738">
    <property type="component" value="Unassembled WGS sequence"/>
</dbReference>
<comment type="caution">
    <text evidence="3">The sequence shown here is derived from an EMBL/GenBank/DDBJ whole genome shotgun (WGS) entry which is preliminary data.</text>
</comment>
<evidence type="ECO:0000313" key="4">
    <source>
        <dbReference type="Proteomes" id="UP000029738"/>
    </source>
</evidence>
<dbReference type="RefSeq" id="WP_038072635.1">
    <property type="nucleotide sequence ID" value="NZ_JHEG04000001.1"/>
</dbReference>
<dbReference type="EMBL" id="JHEG02000048">
    <property type="protein sequence ID" value="KIE10411.1"/>
    <property type="molecule type" value="Genomic_DNA"/>
</dbReference>
<feature type="transmembrane region" description="Helical" evidence="1">
    <location>
        <begin position="154"/>
        <end position="178"/>
    </location>
</feature>
<protein>
    <submittedName>
        <fullName evidence="3">Membrane protein</fullName>
    </submittedName>
</protein>
<keyword evidence="1" id="KW-0472">Membrane</keyword>
<dbReference type="AlphaFoldDB" id="A0A0C1NCE6"/>
<keyword evidence="1" id="KW-0812">Transmembrane</keyword>
<evidence type="ECO:0000313" key="3">
    <source>
        <dbReference type="EMBL" id="KIE10411.1"/>
    </source>
</evidence>
<keyword evidence="1" id="KW-1133">Transmembrane helix</keyword>
<reference evidence="2" key="2">
    <citation type="submission" date="2019-11" db="EMBL/GenBank/DDBJ databases">
        <title>Improved Assembly of Tolypothrix boutellei genome.</title>
        <authorList>
            <person name="Sarangi A.N."/>
            <person name="Mukherjee M."/>
            <person name="Ghosh S."/>
            <person name="Singh D."/>
            <person name="Das A."/>
            <person name="Kant S."/>
            <person name="Prusty A."/>
            <person name="Tripathy S."/>
        </authorList>
    </citation>
    <scope>NUCLEOTIDE SEQUENCE</scope>
    <source>
        <strain evidence="2">VB521301</strain>
    </source>
</reference>
<dbReference type="OrthoDB" id="529281at2"/>
<dbReference type="EMBL" id="JHEG04000001">
    <property type="protein sequence ID" value="KAF3886387.1"/>
    <property type="molecule type" value="Genomic_DNA"/>
</dbReference>
<feature type="transmembrane region" description="Helical" evidence="1">
    <location>
        <begin position="32"/>
        <end position="49"/>
    </location>
</feature>
<reference evidence="3" key="1">
    <citation type="journal article" date="2015" name="Genome Announc.">
        <title>Draft Genome Sequence of Tolypothrix boutellei Strain VB521301.</title>
        <authorList>
            <person name="Chandrababunaidu M.M."/>
            <person name="Singh D."/>
            <person name="Sen D."/>
            <person name="Bhan S."/>
            <person name="Das S."/>
            <person name="Gupta A."/>
            <person name="Adhikary S.P."/>
            <person name="Tripathy S."/>
        </authorList>
    </citation>
    <scope>NUCLEOTIDE SEQUENCE</scope>
    <source>
        <strain evidence="3">VB521301</strain>
    </source>
</reference>
<feature type="transmembrane region" description="Helical" evidence="1">
    <location>
        <begin position="127"/>
        <end position="148"/>
    </location>
</feature>
<feature type="transmembrane region" description="Helical" evidence="1">
    <location>
        <begin position="55"/>
        <end position="74"/>
    </location>
</feature>
<name>A0A0C1NCE6_9CYAN</name>
<evidence type="ECO:0000256" key="1">
    <source>
        <dbReference type="SAM" id="Phobius"/>
    </source>
</evidence>
<keyword evidence="4" id="KW-1185">Reference proteome</keyword>
<accession>A0A0C1NCE6</accession>
<gene>
    <name evidence="3" type="ORF">DA73_0217785</name>
    <name evidence="2" type="ORF">DA73_0400013550</name>
</gene>
<sequence>MRDEQKQMLEVYLHEYEKLKEEQAQRIGFRDNMLYVTLGVFGAILSFALSGKSNYYALLVIPWVCLILGWTYLVNDEKITAIGRYIRLTLVEKIKEHTGHSDIESIFGWEIAHRSDKRRSRRKIEQLIIDEITFVASGLSCLVAFWWLVPQANWPIVLLVLVEMTLLIFLGVEIVLYADLAKGR</sequence>
<proteinExistence type="predicted"/>